<gene>
    <name evidence="2" type="ORF">CCUR1050_LOCUS27730</name>
</gene>
<keyword evidence="1" id="KW-0472">Membrane</keyword>
<sequence length="119" mass="12745">MTPILGGSRIPFRLFFGSGFLCTTTALSLSILPRHGSLLPRHGLTLFGTGVVAGADGDCKAAATLVMRGCACASAAARVSCKSSLPLLLRVSREYCKEKLWPHENKIEINAMLKKKDLL</sequence>
<dbReference type="AlphaFoldDB" id="A0A7S0MWU5"/>
<keyword evidence="1" id="KW-0812">Transmembrane</keyword>
<accession>A0A7S0MWU5</accession>
<keyword evidence="1" id="KW-1133">Transmembrane helix</keyword>
<evidence type="ECO:0000256" key="1">
    <source>
        <dbReference type="SAM" id="Phobius"/>
    </source>
</evidence>
<organism evidence="2">
    <name type="scientific">Cryptomonas curvata</name>
    <dbReference type="NCBI Taxonomy" id="233186"/>
    <lineage>
        <taxon>Eukaryota</taxon>
        <taxon>Cryptophyceae</taxon>
        <taxon>Cryptomonadales</taxon>
        <taxon>Cryptomonadaceae</taxon>
        <taxon>Cryptomonas</taxon>
    </lineage>
</organism>
<proteinExistence type="predicted"/>
<feature type="transmembrane region" description="Helical" evidence="1">
    <location>
        <begin position="12"/>
        <end position="32"/>
    </location>
</feature>
<protein>
    <submittedName>
        <fullName evidence="2">Uncharacterized protein</fullName>
    </submittedName>
</protein>
<name>A0A7S0MWU5_9CRYP</name>
<evidence type="ECO:0000313" key="2">
    <source>
        <dbReference type="EMBL" id="CAD8652604.1"/>
    </source>
</evidence>
<reference evidence="2" key="1">
    <citation type="submission" date="2021-01" db="EMBL/GenBank/DDBJ databases">
        <authorList>
            <person name="Corre E."/>
            <person name="Pelletier E."/>
            <person name="Niang G."/>
            <person name="Scheremetjew M."/>
            <person name="Finn R."/>
            <person name="Kale V."/>
            <person name="Holt S."/>
            <person name="Cochrane G."/>
            <person name="Meng A."/>
            <person name="Brown T."/>
            <person name="Cohen L."/>
        </authorList>
    </citation>
    <scope>NUCLEOTIDE SEQUENCE</scope>
    <source>
        <strain evidence="2">CCAP979/52</strain>
    </source>
</reference>
<dbReference type="EMBL" id="HBEZ01050456">
    <property type="protein sequence ID" value="CAD8652604.1"/>
    <property type="molecule type" value="Transcribed_RNA"/>
</dbReference>